<dbReference type="InterPro" id="IPR029472">
    <property type="entry name" value="Copia-like_N"/>
</dbReference>
<dbReference type="AlphaFoldDB" id="A0A699KE55"/>
<dbReference type="Pfam" id="PF14244">
    <property type="entry name" value="Retrotran_gag_3"/>
    <property type="match status" value="1"/>
</dbReference>
<feature type="domain" description="Retrotransposon Copia-like N-terminal" evidence="1">
    <location>
        <begin position="29"/>
        <end position="70"/>
    </location>
</feature>
<evidence type="ECO:0000259" key="1">
    <source>
        <dbReference type="Pfam" id="PF14244"/>
    </source>
</evidence>
<reference evidence="2" key="1">
    <citation type="journal article" date="2019" name="Sci. Rep.">
        <title>Draft genome of Tanacetum cinerariifolium, the natural source of mosquito coil.</title>
        <authorList>
            <person name="Yamashiro T."/>
            <person name="Shiraishi A."/>
            <person name="Satake H."/>
            <person name="Nakayama K."/>
        </authorList>
    </citation>
    <scope>NUCLEOTIDE SEQUENCE</scope>
</reference>
<feature type="non-terminal residue" evidence="2">
    <location>
        <position position="332"/>
    </location>
</feature>
<organism evidence="2">
    <name type="scientific">Tanacetum cinerariifolium</name>
    <name type="common">Dalmatian daisy</name>
    <name type="synonym">Chrysanthemum cinerariifolium</name>
    <dbReference type="NCBI Taxonomy" id="118510"/>
    <lineage>
        <taxon>Eukaryota</taxon>
        <taxon>Viridiplantae</taxon>
        <taxon>Streptophyta</taxon>
        <taxon>Embryophyta</taxon>
        <taxon>Tracheophyta</taxon>
        <taxon>Spermatophyta</taxon>
        <taxon>Magnoliopsida</taxon>
        <taxon>eudicotyledons</taxon>
        <taxon>Gunneridae</taxon>
        <taxon>Pentapetalae</taxon>
        <taxon>asterids</taxon>
        <taxon>campanulids</taxon>
        <taxon>Asterales</taxon>
        <taxon>Asteraceae</taxon>
        <taxon>Asteroideae</taxon>
        <taxon>Anthemideae</taxon>
        <taxon>Anthemidinae</taxon>
        <taxon>Tanacetum</taxon>
    </lineage>
</organism>
<dbReference type="PANTHER" id="PTHR34222:SF99">
    <property type="entry name" value="PROTEIN, PUTATIVE-RELATED"/>
    <property type="match status" value="1"/>
</dbReference>
<evidence type="ECO:0000313" key="2">
    <source>
        <dbReference type="EMBL" id="GFA86724.1"/>
    </source>
</evidence>
<dbReference type="PANTHER" id="PTHR34222">
    <property type="entry name" value="GAG_PRE-INTEGRS DOMAIN-CONTAINING PROTEIN"/>
    <property type="match status" value="1"/>
</dbReference>
<sequence>MVGPCSSSADDLISSLDLDNPLHLQNGDFNSGTIISVKLTSTENYRVWAVGMKLAINTRNKTGFINGTCLKSACETSAHLSNQWERCNSIVLSWSIILNLLQKIHNFKQGKLTMSEYYYRLNSLWRDFDSMTTLPKCSCVARDDALKHNQILRLIMGLNDVYQPIRSSLLSRETLRDVKDAFSIISREESHRDIAASSDRVHKPQVTSFVSRIKKFNNNNGNKKFDTRRVNNYGDNTVNNSGNIRGPNLNFHCKNCGKVDHTIERCFDIIGYASGYNKNSSKYGVKSNFNANAELNQTSIQNSPTFSFTNEHMMKLMSLINDMPYGSIRQYG</sequence>
<proteinExistence type="predicted"/>
<protein>
    <recommendedName>
        <fullName evidence="1">Retrotransposon Copia-like N-terminal domain-containing protein</fullName>
    </recommendedName>
</protein>
<comment type="caution">
    <text evidence="2">The sequence shown here is derived from an EMBL/GenBank/DDBJ whole genome shotgun (WGS) entry which is preliminary data.</text>
</comment>
<accession>A0A699KE55</accession>
<dbReference type="EMBL" id="BKCJ010503546">
    <property type="protein sequence ID" value="GFA86724.1"/>
    <property type="molecule type" value="Genomic_DNA"/>
</dbReference>
<name>A0A699KE55_TANCI</name>
<gene>
    <name evidence="2" type="ORF">Tci_658696</name>
</gene>